<organism evidence="6 7">
    <name type="scientific">Nocardia pseudobrasiliensis</name>
    <dbReference type="NCBI Taxonomy" id="45979"/>
    <lineage>
        <taxon>Bacteria</taxon>
        <taxon>Bacillati</taxon>
        <taxon>Actinomycetota</taxon>
        <taxon>Actinomycetes</taxon>
        <taxon>Mycobacteriales</taxon>
        <taxon>Nocardiaceae</taxon>
        <taxon>Nocardia</taxon>
    </lineage>
</organism>
<evidence type="ECO:0000313" key="7">
    <source>
        <dbReference type="Proteomes" id="UP000254869"/>
    </source>
</evidence>
<feature type="modified residue" description="N6-lipoyllysine" evidence="3 4">
    <location>
        <position position="63"/>
    </location>
</feature>
<dbReference type="PROSITE" id="PS50968">
    <property type="entry name" value="BIOTINYL_LIPOYL"/>
    <property type="match status" value="1"/>
</dbReference>
<comment type="caution">
    <text evidence="6">The sequence shown here is derived from an EMBL/GenBank/DDBJ whole genome shotgun (WGS) entry which is preliminary data.</text>
</comment>
<dbReference type="GO" id="GO:0005829">
    <property type="term" value="C:cytosol"/>
    <property type="evidence" value="ECO:0007669"/>
    <property type="project" value="TreeGrafter"/>
</dbReference>
<evidence type="ECO:0000256" key="2">
    <source>
        <dbReference type="ARBA" id="ARBA00022823"/>
    </source>
</evidence>
<dbReference type="InterPro" id="IPR002930">
    <property type="entry name" value="GCV_H"/>
</dbReference>
<feature type="domain" description="Lipoyl-binding" evidence="5">
    <location>
        <begin position="22"/>
        <end position="104"/>
    </location>
</feature>
<dbReference type="Gene3D" id="2.40.50.100">
    <property type="match status" value="1"/>
</dbReference>
<dbReference type="InterPro" id="IPR017453">
    <property type="entry name" value="GCV_H_sub"/>
</dbReference>
<dbReference type="CDD" id="cd06848">
    <property type="entry name" value="GCS_H"/>
    <property type="match status" value="1"/>
</dbReference>
<dbReference type="InterPro" id="IPR011053">
    <property type="entry name" value="Single_hybrid_motif"/>
</dbReference>
<dbReference type="InterPro" id="IPR003016">
    <property type="entry name" value="2-oxoA_DH_lipoyl-BS"/>
</dbReference>
<evidence type="ECO:0000259" key="5">
    <source>
        <dbReference type="PROSITE" id="PS50968"/>
    </source>
</evidence>
<dbReference type="Pfam" id="PF01597">
    <property type="entry name" value="GCV_H"/>
    <property type="match status" value="1"/>
</dbReference>
<comment type="subunit">
    <text evidence="3">The glycine cleavage system is composed of four proteins: P, T, L and H.</text>
</comment>
<dbReference type="HAMAP" id="MF_00272">
    <property type="entry name" value="GcvH"/>
    <property type="match status" value="1"/>
</dbReference>
<evidence type="ECO:0000313" key="6">
    <source>
        <dbReference type="EMBL" id="RDI60344.1"/>
    </source>
</evidence>
<comment type="similarity">
    <text evidence="1 3">Belongs to the GcvH family.</text>
</comment>
<keyword evidence="7" id="KW-1185">Reference proteome</keyword>
<dbReference type="PANTHER" id="PTHR11715">
    <property type="entry name" value="GLYCINE CLEAVAGE SYSTEM H PROTEIN"/>
    <property type="match status" value="1"/>
</dbReference>
<protein>
    <recommendedName>
        <fullName evidence="3">Glycine cleavage system H protein</fullName>
    </recommendedName>
</protein>
<comment type="cofactor">
    <cofactor evidence="3">
        <name>(R)-lipoate</name>
        <dbReference type="ChEBI" id="CHEBI:83088"/>
    </cofactor>
    <text evidence="3">Binds 1 lipoyl cofactor covalently.</text>
</comment>
<sequence>MGFPEHLRYTEEHEWLSTDDGVATVGVTEYAASSLGDIVFVQLPAVGDRVTRGATCGEIESTKSVSDLYSPVSGEVVAVNEVVVDGPEVVNTDPYGEGWLFRVRVEEFGELLDAAAYAALTGA</sequence>
<keyword evidence="2 3" id="KW-0450">Lipoyl</keyword>
<dbReference type="PROSITE" id="PS00189">
    <property type="entry name" value="LIPOYL"/>
    <property type="match status" value="1"/>
</dbReference>
<comment type="function">
    <text evidence="3">The glycine cleavage system catalyzes the degradation of glycine. The H protein shuttles the methylamine group of glycine from the P protein to the T protein.</text>
</comment>
<dbReference type="RefSeq" id="WP_068005395.1">
    <property type="nucleotide sequence ID" value="NZ_QQBC01000016.1"/>
</dbReference>
<dbReference type="GO" id="GO:0009249">
    <property type="term" value="P:protein lipoylation"/>
    <property type="evidence" value="ECO:0007669"/>
    <property type="project" value="TreeGrafter"/>
</dbReference>
<dbReference type="InterPro" id="IPR033753">
    <property type="entry name" value="GCV_H/Fam206"/>
</dbReference>
<evidence type="ECO:0000256" key="3">
    <source>
        <dbReference type="HAMAP-Rule" id="MF_00272"/>
    </source>
</evidence>
<dbReference type="InterPro" id="IPR000089">
    <property type="entry name" value="Biotin_lipoyl"/>
</dbReference>
<gene>
    <name evidence="3" type="primary">gcvH</name>
    <name evidence="6" type="ORF">DFR76_11678</name>
</gene>
<evidence type="ECO:0000256" key="1">
    <source>
        <dbReference type="ARBA" id="ARBA00009249"/>
    </source>
</evidence>
<dbReference type="Proteomes" id="UP000254869">
    <property type="component" value="Unassembled WGS sequence"/>
</dbReference>
<evidence type="ECO:0000256" key="4">
    <source>
        <dbReference type="PIRSR" id="PIRSR617453-50"/>
    </source>
</evidence>
<dbReference type="PANTHER" id="PTHR11715:SF3">
    <property type="entry name" value="GLYCINE CLEAVAGE SYSTEM H PROTEIN-RELATED"/>
    <property type="match status" value="1"/>
</dbReference>
<dbReference type="AlphaFoldDB" id="A0A370HTQ2"/>
<dbReference type="STRING" id="1210086.GCA_001613105_06251"/>
<dbReference type="GO" id="GO:0005960">
    <property type="term" value="C:glycine cleavage complex"/>
    <property type="evidence" value="ECO:0007669"/>
    <property type="project" value="InterPro"/>
</dbReference>
<dbReference type="GO" id="GO:0019464">
    <property type="term" value="P:glycine decarboxylation via glycine cleavage system"/>
    <property type="evidence" value="ECO:0007669"/>
    <property type="project" value="UniProtKB-UniRule"/>
</dbReference>
<name>A0A370HTQ2_9NOCA</name>
<dbReference type="SUPFAM" id="SSF51230">
    <property type="entry name" value="Single hybrid motif"/>
    <property type="match status" value="1"/>
</dbReference>
<dbReference type="NCBIfam" id="TIGR00527">
    <property type="entry name" value="gcvH"/>
    <property type="match status" value="1"/>
</dbReference>
<accession>A0A370HTQ2</accession>
<proteinExistence type="inferred from homology"/>
<dbReference type="NCBIfam" id="NF002270">
    <property type="entry name" value="PRK01202.1"/>
    <property type="match status" value="1"/>
</dbReference>
<reference evidence="6 7" key="1">
    <citation type="submission" date="2018-07" db="EMBL/GenBank/DDBJ databases">
        <title>Genomic Encyclopedia of Type Strains, Phase IV (KMG-IV): sequencing the most valuable type-strain genomes for metagenomic binning, comparative biology and taxonomic classification.</title>
        <authorList>
            <person name="Goeker M."/>
        </authorList>
    </citation>
    <scope>NUCLEOTIDE SEQUENCE [LARGE SCALE GENOMIC DNA]</scope>
    <source>
        <strain evidence="6 7">DSM 44290</strain>
    </source>
</reference>
<dbReference type="EMBL" id="QQBC01000016">
    <property type="protein sequence ID" value="RDI60344.1"/>
    <property type="molecule type" value="Genomic_DNA"/>
</dbReference>